<dbReference type="Proteomes" id="UP000053257">
    <property type="component" value="Unassembled WGS sequence"/>
</dbReference>
<accession>A0A0C3NHH5</accession>
<dbReference type="PANTHER" id="PTHR21601:SF0">
    <property type="entry name" value="PROTEIN SPA2-RELATED"/>
    <property type="match status" value="1"/>
</dbReference>
<proteinExistence type="predicted"/>
<organism evidence="2 3">
    <name type="scientific">Phlebiopsis gigantea (strain 11061_1 CR5-6)</name>
    <name type="common">White-rot fungus</name>
    <name type="synonym">Peniophora gigantea</name>
    <dbReference type="NCBI Taxonomy" id="745531"/>
    <lineage>
        <taxon>Eukaryota</taxon>
        <taxon>Fungi</taxon>
        <taxon>Dikarya</taxon>
        <taxon>Basidiomycota</taxon>
        <taxon>Agaricomycotina</taxon>
        <taxon>Agaricomycetes</taxon>
        <taxon>Polyporales</taxon>
        <taxon>Phanerochaetaceae</taxon>
        <taxon>Phlebiopsis</taxon>
    </lineage>
</organism>
<keyword evidence="3" id="KW-1185">Reference proteome</keyword>
<protein>
    <recommendedName>
        <fullName evidence="1">GIT Spa2 homology (SHD) domain-containing protein</fullName>
    </recommendedName>
</protein>
<dbReference type="HOGENOM" id="CLU_2038887_0_0_1"/>
<feature type="domain" description="GIT Spa2 homology (SHD)" evidence="1">
    <location>
        <begin position="88"/>
        <end position="118"/>
    </location>
</feature>
<dbReference type="STRING" id="745531.A0A0C3NHH5"/>
<evidence type="ECO:0000313" key="3">
    <source>
        <dbReference type="Proteomes" id="UP000053257"/>
    </source>
</evidence>
<name>A0A0C3NHH5_PHLG1</name>
<evidence type="ECO:0000313" key="2">
    <source>
        <dbReference type="EMBL" id="KIP04264.1"/>
    </source>
</evidence>
<dbReference type="AlphaFoldDB" id="A0A0C3NHH5"/>
<feature type="domain" description="GIT Spa2 homology (SHD)" evidence="1">
    <location>
        <begin position="38"/>
        <end position="68"/>
    </location>
</feature>
<gene>
    <name evidence="2" type="ORF">PHLGIDRAFT_25682</name>
</gene>
<dbReference type="EMBL" id="KN840580">
    <property type="protein sequence ID" value="KIP04264.1"/>
    <property type="molecule type" value="Genomic_DNA"/>
</dbReference>
<dbReference type="InterPro" id="IPR013724">
    <property type="entry name" value="GIT_SHD"/>
</dbReference>
<evidence type="ECO:0000259" key="1">
    <source>
        <dbReference type="SMART" id="SM00555"/>
    </source>
</evidence>
<dbReference type="InterPro" id="IPR039892">
    <property type="entry name" value="Spa2/Sph1"/>
</dbReference>
<dbReference type="SMART" id="SM00555">
    <property type="entry name" value="GIT"/>
    <property type="match status" value="2"/>
</dbReference>
<dbReference type="GO" id="GO:0005078">
    <property type="term" value="F:MAP-kinase scaffold activity"/>
    <property type="evidence" value="ECO:0007669"/>
    <property type="project" value="TreeGrafter"/>
</dbReference>
<reference evidence="2 3" key="1">
    <citation type="journal article" date="2014" name="PLoS Genet.">
        <title>Analysis of the Phlebiopsis gigantea genome, transcriptome and secretome provides insight into its pioneer colonization strategies of wood.</title>
        <authorList>
            <person name="Hori C."/>
            <person name="Ishida T."/>
            <person name="Igarashi K."/>
            <person name="Samejima M."/>
            <person name="Suzuki H."/>
            <person name="Master E."/>
            <person name="Ferreira P."/>
            <person name="Ruiz-Duenas F.J."/>
            <person name="Held B."/>
            <person name="Canessa P."/>
            <person name="Larrondo L.F."/>
            <person name="Schmoll M."/>
            <person name="Druzhinina I.S."/>
            <person name="Kubicek C.P."/>
            <person name="Gaskell J.A."/>
            <person name="Kersten P."/>
            <person name="St John F."/>
            <person name="Glasner J."/>
            <person name="Sabat G."/>
            <person name="Splinter BonDurant S."/>
            <person name="Syed K."/>
            <person name="Yadav J."/>
            <person name="Mgbeahuruike A.C."/>
            <person name="Kovalchuk A."/>
            <person name="Asiegbu F.O."/>
            <person name="Lackner G."/>
            <person name="Hoffmeister D."/>
            <person name="Rencoret J."/>
            <person name="Gutierrez A."/>
            <person name="Sun H."/>
            <person name="Lindquist E."/>
            <person name="Barry K."/>
            <person name="Riley R."/>
            <person name="Grigoriev I.V."/>
            <person name="Henrissat B."/>
            <person name="Kues U."/>
            <person name="Berka R.M."/>
            <person name="Martinez A.T."/>
            <person name="Covert S.F."/>
            <person name="Blanchette R.A."/>
            <person name="Cullen D."/>
        </authorList>
    </citation>
    <scope>NUCLEOTIDE SEQUENCE [LARGE SCALE GENOMIC DNA]</scope>
    <source>
        <strain evidence="2 3">11061_1 CR5-6</strain>
    </source>
</reference>
<dbReference type="PANTHER" id="PTHR21601">
    <property type="entry name" value="SPA2 PROTEIN"/>
    <property type="match status" value="1"/>
</dbReference>
<dbReference type="OrthoDB" id="5588096at2759"/>
<dbReference type="Pfam" id="PF08518">
    <property type="entry name" value="GIT_SHD"/>
    <property type="match status" value="1"/>
</dbReference>
<sequence length="121" mass="13587">MTKSADIDAWAEARPQRGTLRRYLSGSIDETANARPTARERLSLLTSKQLEELTHDACDVIRARLAAGPDGASALPESPHFHPKRTEARQKLCAMRENHFKDLCGDVYFELGRRYPHLAVS</sequence>